<feature type="transmembrane region" description="Helical" evidence="9">
    <location>
        <begin position="340"/>
        <end position="361"/>
    </location>
</feature>
<evidence type="ECO:0000256" key="4">
    <source>
        <dbReference type="ARBA" id="ARBA00022679"/>
    </source>
</evidence>
<feature type="transmembrane region" description="Helical" evidence="9">
    <location>
        <begin position="190"/>
        <end position="220"/>
    </location>
</feature>
<dbReference type="Proteomes" id="UP000004728">
    <property type="component" value="Unassembled WGS sequence"/>
</dbReference>
<sequence length="558" mass="61030">MGIVPWEDVSSFDGQAQGLDHHGMTLKTMVRSVPGLLLAAIVALAIGLRVRQAAGSMVYDEMASMYFSGQSWGNLWGWWMLRETNPPLFYSLLKLWRMVVPSPGEWAIRLLPLMIGFAHLAVFGHYVRRRLGWPAALLGLLLFALSPADIYQSAYVRGYVLAKLMVLVSFIGLVRAIEADGDRKAARSGWAAYVLAAVVAIYCHTTMVLWPVIVTIAVLVDEGLSRRLRMGLALRLIGADLGIMVLSGWVIVIALAQLHARSANIAWLVPLNWIDYQSSLNLQLLTGGAFSALLMAGLMLIGLIRRFRSRIVRLAALISLLTVVLFKLADQVHPIISDYTMHWCANFTVLLAAASLTGGVIGEDPARRFLRQVSALSVLGGVALAGLVDLFVVDYMVVPQDWRATVHTVADHPGAALLVSHESIGVVIEQTCLVEFGSEHCPFPLVVMSDPRQTDNWAFGGYHGRLVRPEDVRAALGKASTIYAFSRYYYTPLQHLGLDPGDWNEVMWDDGELIGPIPATAFDPPGPGEPPRKADYNAQYTGQIDDDDDSADDGDGGD</sequence>
<evidence type="ECO:0000256" key="5">
    <source>
        <dbReference type="ARBA" id="ARBA00022692"/>
    </source>
</evidence>
<keyword evidence="2" id="KW-1003">Cell membrane</keyword>
<proteinExistence type="predicted"/>
<dbReference type="HOGENOM" id="CLU_488198_0_0_5"/>
<keyword evidence="11" id="KW-1185">Reference proteome</keyword>
<evidence type="ECO:0000313" key="10">
    <source>
        <dbReference type="EMBL" id="EGD60196.1"/>
    </source>
</evidence>
<keyword evidence="7 9" id="KW-0472">Membrane</keyword>
<dbReference type="GO" id="GO:0005886">
    <property type="term" value="C:plasma membrane"/>
    <property type="evidence" value="ECO:0007669"/>
    <property type="project" value="UniProtKB-SubCell"/>
</dbReference>
<dbReference type="AlphaFoldDB" id="F1Z5T6"/>
<feature type="region of interest" description="Disordered" evidence="8">
    <location>
        <begin position="517"/>
        <end position="558"/>
    </location>
</feature>
<reference evidence="10 11" key="1">
    <citation type="journal article" date="2012" name="J. Bacteriol.">
        <title>Draft Genome Sequence of Novosphingobium nitrogenifigens Y88T.</title>
        <authorList>
            <person name="Strabala T.J."/>
            <person name="Macdonald L."/>
            <person name="Liu V."/>
            <person name="Smit A.M."/>
        </authorList>
    </citation>
    <scope>NUCLEOTIDE SEQUENCE [LARGE SCALE GENOMIC DNA]</scope>
    <source>
        <strain evidence="10 11">DSM 19370</strain>
    </source>
</reference>
<dbReference type="eggNOG" id="COG5305">
    <property type="taxonomic scope" value="Bacteria"/>
</dbReference>
<feature type="compositionally biased region" description="Acidic residues" evidence="8">
    <location>
        <begin position="544"/>
        <end position="558"/>
    </location>
</feature>
<evidence type="ECO:0000256" key="1">
    <source>
        <dbReference type="ARBA" id="ARBA00004651"/>
    </source>
</evidence>
<dbReference type="GO" id="GO:0016763">
    <property type="term" value="F:pentosyltransferase activity"/>
    <property type="evidence" value="ECO:0007669"/>
    <property type="project" value="TreeGrafter"/>
</dbReference>
<feature type="transmembrane region" description="Helical" evidence="9">
    <location>
        <begin position="133"/>
        <end position="151"/>
    </location>
</feature>
<evidence type="ECO:0000256" key="6">
    <source>
        <dbReference type="ARBA" id="ARBA00022989"/>
    </source>
</evidence>
<keyword evidence="6 9" id="KW-1133">Transmembrane helix</keyword>
<dbReference type="InParanoid" id="F1Z5T6"/>
<dbReference type="InterPro" id="IPR050297">
    <property type="entry name" value="LipidA_mod_glycosyltrf_83"/>
</dbReference>
<keyword evidence="5 9" id="KW-0812">Transmembrane</keyword>
<feature type="transmembrane region" description="Helical" evidence="9">
    <location>
        <begin position="232"/>
        <end position="260"/>
    </location>
</feature>
<evidence type="ECO:0000256" key="8">
    <source>
        <dbReference type="SAM" id="MobiDB-lite"/>
    </source>
</evidence>
<dbReference type="EMBL" id="AEWJ01000023">
    <property type="protein sequence ID" value="EGD60196.1"/>
    <property type="molecule type" value="Genomic_DNA"/>
</dbReference>
<feature type="transmembrane region" description="Helical" evidence="9">
    <location>
        <begin position="311"/>
        <end position="328"/>
    </location>
</feature>
<keyword evidence="3" id="KW-0328">Glycosyltransferase</keyword>
<name>F1Z5T6_9SPHN</name>
<dbReference type="PANTHER" id="PTHR33908:SF11">
    <property type="entry name" value="MEMBRANE PROTEIN"/>
    <property type="match status" value="1"/>
</dbReference>
<evidence type="ECO:0000256" key="9">
    <source>
        <dbReference type="SAM" id="Phobius"/>
    </source>
</evidence>
<evidence type="ECO:0000256" key="7">
    <source>
        <dbReference type="ARBA" id="ARBA00023136"/>
    </source>
</evidence>
<feature type="transmembrane region" description="Helical" evidence="9">
    <location>
        <begin position="280"/>
        <end position="304"/>
    </location>
</feature>
<gene>
    <name evidence="10" type="ORF">Y88_2070</name>
</gene>
<feature type="transmembrane region" description="Helical" evidence="9">
    <location>
        <begin position="373"/>
        <end position="393"/>
    </location>
</feature>
<feature type="transmembrane region" description="Helical" evidence="9">
    <location>
        <begin position="106"/>
        <end position="127"/>
    </location>
</feature>
<dbReference type="GO" id="GO:0009103">
    <property type="term" value="P:lipopolysaccharide biosynthetic process"/>
    <property type="evidence" value="ECO:0007669"/>
    <property type="project" value="UniProtKB-ARBA"/>
</dbReference>
<organism evidence="10 11">
    <name type="scientific">Novosphingobium nitrogenifigens DSM 19370</name>
    <dbReference type="NCBI Taxonomy" id="983920"/>
    <lineage>
        <taxon>Bacteria</taxon>
        <taxon>Pseudomonadati</taxon>
        <taxon>Pseudomonadota</taxon>
        <taxon>Alphaproteobacteria</taxon>
        <taxon>Sphingomonadales</taxon>
        <taxon>Sphingomonadaceae</taxon>
        <taxon>Novosphingobium</taxon>
    </lineage>
</organism>
<feature type="transmembrane region" description="Helical" evidence="9">
    <location>
        <begin position="158"/>
        <end position="178"/>
    </location>
</feature>
<keyword evidence="4" id="KW-0808">Transferase</keyword>
<comment type="caution">
    <text evidence="10">The sequence shown here is derived from an EMBL/GenBank/DDBJ whole genome shotgun (WGS) entry which is preliminary data.</text>
</comment>
<comment type="subcellular location">
    <subcellularLocation>
        <location evidence="1">Cell membrane</location>
        <topology evidence="1">Multi-pass membrane protein</topology>
    </subcellularLocation>
</comment>
<feature type="transmembrane region" description="Helical" evidence="9">
    <location>
        <begin position="29"/>
        <end position="48"/>
    </location>
</feature>
<evidence type="ECO:0000256" key="2">
    <source>
        <dbReference type="ARBA" id="ARBA00022475"/>
    </source>
</evidence>
<protein>
    <submittedName>
        <fullName evidence="10">Uncharacterized protein</fullName>
    </submittedName>
</protein>
<accession>F1Z5T6</accession>
<evidence type="ECO:0000256" key="3">
    <source>
        <dbReference type="ARBA" id="ARBA00022676"/>
    </source>
</evidence>
<dbReference type="PANTHER" id="PTHR33908">
    <property type="entry name" value="MANNOSYLTRANSFERASE YKCB-RELATED"/>
    <property type="match status" value="1"/>
</dbReference>
<evidence type="ECO:0000313" key="11">
    <source>
        <dbReference type="Proteomes" id="UP000004728"/>
    </source>
</evidence>